<accession>A0A1X0RJF4</accession>
<dbReference type="Proteomes" id="UP000242414">
    <property type="component" value="Unassembled WGS sequence"/>
</dbReference>
<dbReference type="AlphaFoldDB" id="A0A1X0RJF4"/>
<protein>
    <submittedName>
        <fullName evidence="1">Uncharacterized protein</fullName>
    </submittedName>
</protein>
<name>A0A1X0RJF4_RHIZD</name>
<dbReference type="VEuPathDB" id="FungiDB:BCV72DRAFT_283581"/>
<organism evidence="1">
    <name type="scientific">Rhizopus microsporus var. microsporus</name>
    <dbReference type="NCBI Taxonomy" id="86635"/>
    <lineage>
        <taxon>Eukaryota</taxon>
        <taxon>Fungi</taxon>
        <taxon>Fungi incertae sedis</taxon>
        <taxon>Mucoromycota</taxon>
        <taxon>Mucoromycotina</taxon>
        <taxon>Mucoromycetes</taxon>
        <taxon>Mucorales</taxon>
        <taxon>Mucorineae</taxon>
        <taxon>Rhizopodaceae</taxon>
        <taxon>Rhizopus</taxon>
    </lineage>
</organism>
<sequence length="69" mass="8169">MDYMSNFVLIDEIAFHINLEPCYVDYYINFVKSTLYALDNHEEFKEHHTVIDNALIHSSGDTVVFLHLY</sequence>
<gene>
    <name evidence="1" type="ORF">BCV72DRAFT_283581</name>
</gene>
<dbReference type="EMBL" id="KV921853">
    <property type="protein sequence ID" value="ORE12159.1"/>
    <property type="molecule type" value="Genomic_DNA"/>
</dbReference>
<reference evidence="1" key="1">
    <citation type="journal article" date="2016" name="Proc. Natl. Acad. Sci. U.S.A.">
        <title>Lipid metabolic changes in an early divergent fungus govern the establishment of a mutualistic symbiosis with endobacteria.</title>
        <authorList>
            <person name="Lastovetsky O.A."/>
            <person name="Gaspar M.L."/>
            <person name="Mondo S.J."/>
            <person name="LaButti K.M."/>
            <person name="Sandor L."/>
            <person name="Grigoriev I.V."/>
            <person name="Henry S.A."/>
            <person name="Pawlowska T.E."/>
        </authorList>
    </citation>
    <scope>NUCLEOTIDE SEQUENCE [LARGE SCALE GENOMIC DNA]</scope>
    <source>
        <strain evidence="1">ATCC 52814</strain>
    </source>
</reference>
<evidence type="ECO:0000313" key="1">
    <source>
        <dbReference type="EMBL" id="ORE12159.1"/>
    </source>
</evidence>
<proteinExistence type="predicted"/>